<gene>
    <name evidence="2" type="ORF">FIBSPDRAFT_1018057</name>
</gene>
<evidence type="ECO:0000256" key="1">
    <source>
        <dbReference type="SAM" id="MobiDB-lite"/>
    </source>
</evidence>
<organism evidence="2 3">
    <name type="scientific">Athelia psychrophila</name>
    <dbReference type="NCBI Taxonomy" id="1759441"/>
    <lineage>
        <taxon>Eukaryota</taxon>
        <taxon>Fungi</taxon>
        <taxon>Dikarya</taxon>
        <taxon>Basidiomycota</taxon>
        <taxon>Agaricomycotina</taxon>
        <taxon>Agaricomycetes</taxon>
        <taxon>Agaricomycetidae</taxon>
        <taxon>Atheliales</taxon>
        <taxon>Atheliaceae</taxon>
        <taxon>Athelia</taxon>
    </lineage>
</organism>
<dbReference type="AlphaFoldDB" id="A0A166KWW7"/>
<reference evidence="2 3" key="1">
    <citation type="journal article" date="2016" name="Mol. Biol. Evol.">
        <title>Comparative Genomics of Early-Diverging Mushroom-Forming Fungi Provides Insights into the Origins of Lignocellulose Decay Capabilities.</title>
        <authorList>
            <person name="Nagy L.G."/>
            <person name="Riley R."/>
            <person name="Tritt A."/>
            <person name="Adam C."/>
            <person name="Daum C."/>
            <person name="Floudas D."/>
            <person name="Sun H."/>
            <person name="Yadav J.S."/>
            <person name="Pangilinan J."/>
            <person name="Larsson K.H."/>
            <person name="Matsuura K."/>
            <person name="Barry K."/>
            <person name="Labutti K."/>
            <person name="Kuo R."/>
            <person name="Ohm R.A."/>
            <person name="Bhattacharya S.S."/>
            <person name="Shirouzu T."/>
            <person name="Yoshinaga Y."/>
            <person name="Martin F.M."/>
            <person name="Grigoriev I.V."/>
            <person name="Hibbett D.S."/>
        </authorList>
    </citation>
    <scope>NUCLEOTIDE SEQUENCE [LARGE SCALE GENOMIC DNA]</scope>
    <source>
        <strain evidence="2 3">CBS 109695</strain>
    </source>
</reference>
<sequence length="227" mass="24654">MQQAHPHPAHPLIEPARPQCAPASSPHAWTQSPSPHPRPFALAHARPHVHASTPAAPRLQSRTQPRRTSPPMSPSHVARPTPSPHPVPMLARKRPACIQPHTHTLSHRARAPCLYTRTRPRAGQTARTRPAKSVHTLDRAMETLFEEGPAAAAKKAKGGRSNTIPGLEPLSLEHKPPKMPVRSLTGLSHVMFAEPTKGKECIRCEAVIEDGRWIQTDAGGARGAGRI</sequence>
<dbReference type="STRING" id="436010.A0A166KWW7"/>
<keyword evidence="3" id="KW-1185">Reference proteome</keyword>
<feature type="region of interest" description="Disordered" evidence="1">
    <location>
        <begin position="1"/>
        <end position="90"/>
    </location>
</feature>
<dbReference type="Proteomes" id="UP000076532">
    <property type="component" value="Unassembled WGS sequence"/>
</dbReference>
<evidence type="ECO:0000313" key="2">
    <source>
        <dbReference type="EMBL" id="KZP22337.1"/>
    </source>
</evidence>
<protein>
    <submittedName>
        <fullName evidence="2">Uncharacterized protein</fullName>
    </submittedName>
</protein>
<accession>A0A166KWW7</accession>
<proteinExistence type="predicted"/>
<evidence type="ECO:0000313" key="3">
    <source>
        <dbReference type="Proteomes" id="UP000076532"/>
    </source>
</evidence>
<name>A0A166KWW7_9AGAM</name>
<dbReference type="EMBL" id="KV417540">
    <property type="protein sequence ID" value="KZP22337.1"/>
    <property type="molecule type" value="Genomic_DNA"/>
</dbReference>